<feature type="compositionally biased region" description="Basic and acidic residues" evidence="1">
    <location>
        <begin position="397"/>
        <end position="406"/>
    </location>
</feature>
<gene>
    <name evidence="2" type="ORF">RJN63_19895</name>
</gene>
<accession>A0AAE4GCX4</accession>
<evidence type="ECO:0000256" key="1">
    <source>
        <dbReference type="SAM" id="MobiDB-lite"/>
    </source>
</evidence>
<evidence type="ECO:0008006" key="3">
    <source>
        <dbReference type="Google" id="ProtNLM"/>
    </source>
</evidence>
<name>A0AAE4GCX4_9BURK</name>
<reference evidence="2" key="1">
    <citation type="submission" date="2023-02" db="EMBL/GenBank/DDBJ databases">
        <title>Description of Herbaspirillum huttiense subsp. nephrolepsisexaltata and Herbaspirillum huttiense subsp. lycopersicon.</title>
        <authorList>
            <person name="Poudel M."/>
            <person name="Sharma A."/>
            <person name="Goss E."/>
            <person name="Tapia J.H."/>
            <person name="Harmon C.M."/>
            <person name="Jones J.B."/>
        </authorList>
    </citation>
    <scope>NUCLEOTIDE SEQUENCE</scope>
    <source>
        <strain evidence="2">NC40101</strain>
    </source>
</reference>
<protein>
    <recommendedName>
        <fullName evidence="3">Integrase catalytic domain-containing protein</fullName>
    </recommendedName>
</protein>
<dbReference type="EMBL" id="JAVRAA010000011">
    <property type="protein sequence ID" value="MDT0339108.1"/>
    <property type="molecule type" value="Genomic_DNA"/>
</dbReference>
<feature type="region of interest" description="Disordered" evidence="1">
    <location>
        <begin position="387"/>
        <end position="406"/>
    </location>
</feature>
<evidence type="ECO:0000313" key="2">
    <source>
        <dbReference type="EMBL" id="MDT0339108.1"/>
    </source>
</evidence>
<comment type="caution">
    <text evidence="2">The sequence shown here is derived from an EMBL/GenBank/DDBJ whole genome shotgun (WGS) entry which is preliminary data.</text>
</comment>
<proteinExistence type="predicted"/>
<feature type="compositionally biased region" description="Basic and acidic residues" evidence="1">
    <location>
        <begin position="613"/>
        <end position="639"/>
    </location>
</feature>
<sequence>MTNVKTLIPISLQDLSLWPKPDLNSLPEHIRSLYLRRKLAIEGYARDESYKAIEEKTELNQKEVRRLIRRCTAFSESIGQIWGFFALIPNARISSYERRSPIDGIYRGRGAYAGAFEKLLEKYPDVREKIDSEFLKKGGGKQIFEARVTLRNLHDQFKSTLKEKGLTEDDYPFNTNDVAYRSLCSYCRSLSHRGGKVAMRARAGMDAANRDPVGNGKERLIRCLRPYSSVQLDYLKVDAASIIMIKNSHDEWLEVLVARWYIGLLVEEDSGAIIGAHAAFEMNPSGDTALEVVDSCLRSKPFDSDDCRSEYVDEGKALVVQMMPELEYQTFSSLKVDRGWANSATDVVNNIMDTFGCSICFGPTYSWWKRDLIERINGQLTRRGLQRFPSTYGSSPHDTKKDKPGETAKKLKIKITDLVAVVYGAIREMNEARKDNLEHSSPITVLRSALKNPKRGFFHQPIPRKMQEGLQLLAAVDERIVAGNIEKNVKPYFSSGGWRYTNITLANSWHLVGKKIIIYTNRRLCRNVLAYVKDTGEPLGPMQPIGWPRDSVMTLAERKMMARAGVRERGKDIPHDSLNRHVAEKINRIQREKKGAAEALKIAKHLTDKKRAKKEEAFSNDPVIHEESIGSQEEPKAEYCEVQEPSGAGNGVFDTSQMRPIRRKR</sequence>
<dbReference type="RefSeq" id="WP_311434931.1">
    <property type="nucleotide sequence ID" value="NZ_JBCGUI010000011.1"/>
</dbReference>
<organism evidence="2">
    <name type="scientific">Herbaspirillum huttiense subsp. nephrolepidis</name>
    <dbReference type="NCBI Taxonomy" id="3075126"/>
    <lineage>
        <taxon>Bacteria</taxon>
        <taxon>Pseudomonadati</taxon>
        <taxon>Pseudomonadota</taxon>
        <taxon>Betaproteobacteria</taxon>
        <taxon>Burkholderiales</taxon>
        <taxon>Oxalobacteraceae</taxon>
        <taxon>Herbaspirillum</taxon>
    </lineage>
</organism>
<dbReference type="AlphaFoldDB" id="A0AAE4GCX4"/>
<feature type="region of interest" description="Disordered" evidence="1">
    <location>
        <begin position="609"/>
        <end position="665"/>
    </location>
</feature>